<dbReference type="Gene3D" id="3.40.1350.10">
    <property type="match status" value="1"/>
</dbReference>
<dbReference type="PANTHER" id="PTHR15749:SF4">
    <property type="entry name" value="FANCONI-ASSOCIATED NUCLEASE 1"/>
    <property type="match status" value="1"/>
</dbReference>
<dbReference type="GO" id="GO:0036297">
    <property type="term" value="P:interstrand cross-link repair"/>
    <property type="evidence" value="ECO:0007669"/>
    <property type="project" value="InterPro"/>
</dbReference>
<keyword evidence="6" id="KW-0540">Nuclease</keyword>
<evidence type="ECO:0000256" key="1">
    <source>
        <dbReference type="ARBA" id="ARBA00000983"/>
    </source>
</evidence>
<dbReference type="SMART" id="SM00990">
    <property type="entry name" value="VRR_NUC"/>
    <property type="match status" value="1"/>
</dbReference>
<keyword evidence="9" id="KW-0460">Magnesium</keyword>
<evidence type="ECO:0000259" key="11">
    <source>
        <dbReference type="SMART" id="SM00990"/>
    </source>
</evidence>
<dbReference type="STRING" id="669.AL538_23225"/>
<dbReference type="GO" id="GO:0046872">
    <property type="term" value="F:metal ion binding"/>
    <property type="evidence" value="ECO:0007669"/>
    <property type="project" value="UniProtKB-KW"/>
</dbReference>
<sequence>MENTVELAPDYYLDNFFKLTQHATKWYSDLLSQDEHQWLSAFESLSKPAQCLLVRLYSRKGCWFRSDKLNYQEIENIQSALDELATHDFVSLSPDLTTQELAANLLTKPEIVMLYPEHPKSLKKEALVACLSEERFELFEALDFTVIKLNSAHMIDVLLSLFFANTHQDLSQFVLDDLGLHQFEQYQLSKARRFFESREQIDRLIELNELSNLYWQCDKKQKANLDILVEAMPEQVEHRYVDRKREHIINDIARDYERINELEIAIALFETTTLAPSRERRARIYDKLEQNDLFCDIVTKMLTHPIDVSELEVAQKLEQRVKRKQGFKVPRASKPKCSEYHIELDLSQQRVELATKAHFESLGWTVFYSENTLLNGLLGLTLWDAIFAPIEGAFINAYQHRPLDLYHADFADKRKQLIDNALEQVQQGKTQALFDTYRDKVGISNPFVSWAYVNEELISLALEHIPNDLLVELFNVQLSDLKLYRNGMPDLIAFKEGKFEWIEVKGPGDKLQDNQWRWIKEFNRLNVPFSVCYVYPSDFKMQDSERCH</sequence>
<evidence type="ECO:0000256" key="5">
    <source>
        <dbReference type="ARBA" id="ARBA00012029"/>
    </source>
</evidence>
<evidence type="ECO:0000256" key="10">
    <source>
        <dbReference type="ARBA" id="ARBA00023211"/>
    </source>
</evidence>
<comment type="cofactor">
    <cofactor evidence="3">
        <name>Mg(2+)</name>
        <dbReference type="ChEBI" id="CHEBI:18420"/>
    </cofactor>
</comment>
<comment type="cofactor">
    <cofactor evidence="2">
        <name>Mn(2+)</name>
        <dbReference type="ChEBI" id="CHEBI:29035"/>
    </cofactor>
</comment>
<dbReference type="EMBL" id="AJSR01002100">
    <property type="protein sequence ID" value="EKM29405.1"/>
    <property type="molecule type" value="Genomic_DNA"/>
</dbReference>
<evidence type="ECO:0000313" key="12">
    <source>
        <dbReference type="EMBL" id="EKM29405.1"/>
    </source>
</evidence>
<evidence type="ECO:0000256" key="2">
    <source>
        <dbReference type="ARBA" id="ARBA00001936"/>
    </source>
</evidence>
<comment type="similarity">
    <text evidence="4">Belongs to the FAN1 family.</text>
</comment>
<protein>
    <recommendedName>
        <fullName evidence="5">phosphodiesterase I</fullName>
        <ecNumber evidence="5">3.1.4.1</ecNumber>
    </recommendedName>
</protein>
<reference evidence="12 13" key="1">
    <citation type="submission" date="2012-10" db="EMBL/GenBank/DDBJ databases">
        <title>Genome sequence of Vibrio Cholerae HENC-02.</title>
        <authorList>
            <person name="Eppinger M."/>
            <person name="Hasan N.A."/>
            <person name="Sengamalay N."/>
            <person name="Hine E."/>
            <person name="Su Q."/>
            <person name="Daugherty S.C."/>
            <person name="Young S."/>
            <person name="Sadzewicz L."/>
            <person name="Tallon L."/>
            <person name="Cebula T.A."/>
            <person name="Ravel J."/>
            <person name="Colwell R.R."/>
        </authorList>
    </citation>
    <scope>NUCLEOTIDE SEQUENCE [LARGE SCALE GENOMIC DNA]</scope>
    <source>
        <strain evidence="12 13">HENC-02</strain>
    </source>
</reference>
<dbReference type="Pfam" id="PF08774">
    <property type="entry name" value="VRR_NUC"/>
    <property type="match status" value="1"/>
</dbReference>
<name>A0A454CSM9_VIBHA</name>
<keyword evidence="10" id="KW-0464">Manganese</keyword>
<dbReference type="InterPro" id="IPR014883">
    <property type="entry name" value="VRR_NUC"/>
</dbReference>
<evidence type="ECO:0000256" key="3">
    <source>
        <dbReference type="ARBA" id="ARBA00001946"/>
    </source>
</evidence>
<dbReference type="InterPro" id="IPR049125">
    <property type="entry name" value="FAN1-like_WH"/>
</dbReference>
<dbReference type="GO" id="GO:0004528">
    <property type="term" value="F:phosphodiesterase I activity"/>
    <property type="evidence" value="ECO:0007669"/>
    <property type="project" value="UniProtKB-EC"/>
</dbReference>
<evidence type="ECO:0000313" key="13">
    <source>
        <dbReference type="Proteomes" id="UP000008367"/>
    </source>
</evidence>
<gene>
    <name evidence="12" type="ORF">VCHENC02_4779</name>
</gene>
<dbReference type="Proteomes" id="UP000008367">
    <property type="component" value="Unassembled WGS sequence"/>
</dbReference>
<organism evidence="12 13">
    <name type="scientific">Vibrio harveyi</name>
    <name type="common">Beneckea harveyi</name>
    <dbReference type="NCBI Taxonomy" id="669"/>
    <lineage>
        <taxon>Bacteria</taxon>
        <taxon>Pseudomonadati</taxon>
        <taxon>Pseudomonadota</taxon>
        <taxon>Gammaproteobacteria</taxon>
        <taxon>Vibrionales</taxon>
        <taxon>Vibrionaceae</taxon>
        <taxon>Vibrio</taxon>
    </lineage>
</organism>
<comment type="caution">
    <text evidence="12">The sequence shown here is derived from an EMBL/GenBank/DDBJ whole genome shotgun (WGS) entry which is preliminary data.</text>
</comment>
<dbReference type="PANTHER" id="PTHR15749">
    <property type="entry name" value="FANCONI-ASSOCIATED NUCLEASE 1"/>
    <property type="match status" value="1"/>
</dbReference>
<keyword evidence="8" id="KW-0378">Hydrolase</keyword>
<evidence type="ECO:0000256" key="8">
    <source>
        <dbReference type="ARBA" id="ARBA00022801"/>
    </source>
</evidence>
<evidence type="ECO:0000256" key="7">
    <source>
        <dbReference type="ARBA" id="ARBA00022723"/>
    </source>
</evidence>
<dbReference type="Pfam" id="PF21315">
    <property type="entry name" value="FAN1_HTH"/>
    <property type="match status" value="1"/>
</dbReference>
<keyword evidence="7" id="KW-0479">Metal-binding</keyword>
<comment type="catalytic activity">
    <reaction evidence="1">
        <text>Hydrolytically removes 5'-nucleotides successively from the 3'-hydroxy termini of 3'-hydroxy-terminated oligonucleotides.</text>
        <dbReference type="EC" id="3.1.4.1"/>
    </reaction>
</comment>
<dbReference type="EC" id="3.1.4.1" evidence="5"/>
<feature type="domain" description="VRR-NUC" evidence="11">
    <location>
        <begin position="426"/>
        <end position="536"/>
    </location>
</feature>
<evidence type="ECO:0000256" key="6">
    <source>
        <dbReference type="ARBA" id="ARBA00022722"/>
    </source>
</evidence>
<proteinExistence type="inferred from homology"/>
<dbReference type="GO" id="GO:0003676">
    <property type="term" value="F:nucleic acid binding"/>
    <property type="evidence" value="ECO:0007669"/>
    <property type="project" value="InterPro"/>
</dbReference>
<evidence type="ECO:0000256" key="9">
    <source>
        <dbReference type="ARBA" id="ARBA00022842"/>
    </source>
</evidence>
<evidence type="ECO:0000256" key="4">
    <source>
        <dbReference type="ARBA" id="ARBA00005533"/>
    </source>
</evidence>
<dbReference type="InterPro" id="IPR011856">
    <property type="entry name" value="tRNA_endonuc-like_dom_sf"/>
</dbReference>
<dbReference type="AlphaFoldDB" id="A0A454CSM9"/>
<dbReference type="InterPro" id="IPR033315">
    <property type="entry name" value="Fan1-like"/>
</dbReference>
<accession>A0A454CSM9</accession>